<dbReference type="Proteomes" id="UP001430360">
    <property type="component" value="Unassembled WGS sequence"/>
</dbReference>
<evidence type="ECO:0000313" key="2">
    <source>
        <dbReference type="EMBL" id="MCD9097451.1"/>
    </source>
</evidence>
<evidence type="ECO:0000259" key="1">
    <source>
        <dbReference type="Pfam" id="PF04389"/>
    </source>
</evidence>
<dbReference type="PANTHER" id="PTHR12147:SF26">
    <property type="entry name" value="PEPTIDASE M28 DOMAIN-CONTAINING PROTEIN"/>
    <property type="match status" value="1"/>
</dbReference>
<dbReference type="InterPro" id="IPR045175">
    <property type="entry name" value="M28_fam"/>
</dbReference>
<name>A0ABS8UFD8_9GAMM</name>
<dbReference type="InterPro" id="IPR007484">
    <property type="entry name" value="Peptidase_M28"/>
</dbReference>
<sequence>MSRPVLTVACAVLLVACGGRDSDAAVQAQTAPGAPMPPAAVVANETPAGQRIEADVRVLADDAMAGRETGTLGFDSAAEHVARRFAESGLQPAGDDGGWFQRVPLVRAVADPAAATLSVSRNGRTIALRPNDQFLPMPDFNAAEGDVAAPAVFVGQAIHAPELGHDDFAGVELQGRIAIVFGGAPRGFEPNPQAHYASLHTKIEAVVARGAVGLVLVNTVDDEAGLPWTRSVAQAGRPAMRLRDADDRPVDAPAQLRASMRVAATAADLVFADGPRTAAQLFEAARAGTLEPFALPGTLTLRTRTRIDTLESRNVLGVLPGRDTTRAGESIVHTAHLDHIGTGTPVDGDAIYNGALDNALGVAILIEAARTLAEDDTAPARSTLFAALTAEEQGLLGAEWLARHPPVSAGKLVANLNIDMPILTAPTRDIVAIGSEHSTLSAAVTQAASEVGVEVSPDPFPEEVAFVRSDQYAFVRAGIPALYLDAGVAPANDNQKPKIAATWFLRNCYHQPCDQVDLPIQYGDAARMAQVVVALTRIVGDAEAPPRWNDGDFFGTRFGGRPAR</sequence>
<protein>
    <submittedName>
        <fullName evidence="2">M28 family peptidase</fullName>
    </submittedName>
</protein>
<accession>A0ABS8UFD8</accession>
<comment type="caution">
    <text evidence="2">The sequence shown here is derived from an EMBL/GenBank/DDBJ whole genome shotgun (WGS) entry which is preliminary data.</text>
</comment>
<dbReference type="EMBL" id="JAJQKU010000003">
    <property type="protein sequence ID" value="MCD9097451.1"/>
    <property type="molecule type" value="Genomic_DNA"/>
</dbReference>
<organism evidence="2 3">
    <name type="scientific">Luteimonas fraxinea</name>
    <dbReference type="NCBI Taxonomy" id="2901869"/>
    <lineage>
        <taxon>Bacteria</taxon>
        <taxon>Pseudomonadati</taxon>
        <taxon>Pseudomonadota</taxon>
        <taxon>Gammaproteobacteria</taxon>
        <taxon>Lysobacterales</taxon>
        <taxon>Lysobacteraceae</taxon>
        <taxon>Luteimonas</taxon>
    </lineage>
</organism>
<dbReference type="PANTHER" id="PTHR12147">
    <property type="entry name" value="METALLOPEPTIDASE M28 FAMILY MEMBER"/>
    <property type="match status" value="1"/>
</dbReference>
<dbReference type="RefSeq" id="WP_232136493.1">
    <property type="nucleotide sequence ID" value="NZ_CP089507.1"/>
</dbReference>
<dbReference type="Gene3D" id="3.50.30.30">
    <property type="match status" value="1"/>
</dbReference>
<reference evidence="2" key="2">
    <citation type="journal article" date="2022" name="Syst. Appl. Microbiol.">
        <title>Physiological and genomic characterisation of Luteimonas fraxinea sp. nov., a bacterial species associated with trees tolerant to ash dieback.</title>
        <authorList>
            <person name="Ulrich K."/>
            <person name="Becker R."/>
            <person name="Behrendt U."/>
            <person name="Kube M."/>
            <person name="Schneck V."/>
            <person name="Ulrich A."/>
        </authorList>
    </citation>
    <scope>NUCLEOTIDE SEQUENCE</scope>
    <source>
        <strain evidence="2">A1P009</strain>
    </source>
</reference>
<evidence type="ECO:0000313" key="3">
    <source>
        <dbReference type="Proteomes" id="UP001430360"/>
    </source>
</evidence>
<keyword evidence="3" id="KW-1185">Reference proteome</keyword>
<dbReference type="PROSITE" id="PS51257">
    <property type="entry name" value="PROKAR_LIPOPROTEIN"/>
    <property type="match status" value="1"/>
</dbReference>
<dbReference type="SUPFAM" id="SSF53187">
    <property type="entry name" value="Zn-dependent exopeptidases"/>
    <property type="match status" value="1"/>
</dbReference>
<reference evidence="2" key="1">
    <citation type="submission" date="2021-12" db="EMBL/GenBank/DDBJ databases">
        <authorList>
            <person name="Ulrich A."/>
        </authorList>
    </citation>
    <scope>NUCLEOTIDE SEQUENCE</scope>
    <source>
        <strain evidence="2">A1P009</strain>
    </source>
</reference>
<feature type="domain" description="Peptidase M28" evidence="1">
    <location>
        <begin position="314"/>
        <end position="535"/>
    </location>
</feature>
<dbReference type="SUPFAM" id="SSF52025">
    <property type="entry name" value="PA domain"/>
    <property type="match status" value="1"/>
</dbReference>
<dbReference type="Gene3D" id="3.40.630.10">
    <property type="entry name" value="Zn peptidases"/>
    <property type="match status" value="1"/>
</dbReference>
<dbReference type="InterPro" id="IPR046450">
    <property type="entry name" value="PA_dom_sf"/>
</dbReference>
<dbReference type="Pfam" id="PF04389">
    <property type="entry name" value="Peptidase_M28"/>
    <property type="match status" value="1"/>
</dbReference>
<gene>
    <name evidence="2" type="ORF">LTT95_10930</name>
</gene>
<proteinExistence type="predicted"/>